<dbReference type="RefSeq" id="WP_080811329.1">
    <property type="nucleotide sequence ID" value="NZ_CP021983.2"/>
</dbReference>
<sequence>MAENIVKVDISFQSLLQAISSLDIAEKHQLWELLEAELFPDDEDSTEDIAEIQAARADYEAGDYMTFDEYKAKRAERSA</sequence>
<evidence type="ECO:0000313" key="2">
    <source>
        <dbReference type="Proteomes" id="UP000191901"/>
    </source>
</evidence>
<protein>
    <submittedName>
        <fullName evidence="1">Uncharacterized protein</fullName>
    </submittedName>
</protein>
<dbReference type="KEGG" id="hhg:XM38_017460"/>
<proteinExistence type="predicted"/>
<evidence type="ECO:0000313" key="1">
    <source>
        <dbReference type="EMBL" id="ASC70799.1"/>
    </source>
</evidence>
<accession>A0A1Z3HKG4</accession>
<dbReference type="AlphaFoldDB" id="A0A1Z3HKG4"/>
<name>A0A1Z3HKG4_9CYAN</name>
<dbReference type="STRING" id="1641165.XM38_17600"/>
<dbReference type="EMBL" id="CP021983">
    <property type="protein sequence ID" value="ASC70799.1"/>
    <property type="molecule type" value="Genomic_DNA"/>
</dbReference>
<reference evidence="1 2" key="1">
    <citation type="journal article" date="2016" name="Biochim. Biophys. Acta">
        <title>Characterization of red-shifted phycobilisomes isolated from the chlorophyll f-containing cyanobacterium Halomicronema hongdechloris.</title>
        <authorList>
            <person name="Li Y."/>
            <person name="Lin Y."/>
            <person name="Garvey C.J."/>
            <person name="Birch D."/>
            <person name="Corkery R.W."/>
            <person name="Loughlin P.C."/>
            <person name="Scheer H."/>
            <person name="Willows R.D."/>
            <person name="Chen M."/>
        </authorList>
    </citation>
    <scope>NUCLEOTIDE SEQUENCE [LARGE SCALE GENOMIC DNA]</scope>
    <source>
        <strain evidence="1 2">C2206</strain>
    </source>
</reference>
<dbReference type="Proteomes" id="UP000191901">
    <property type="component" value="Chromosome"/>
</dbReference>
<dbReference type="OrthoDB" id="532424at2"/>
<keyword evidence="2" id="KW-1185">Reference proteome</keyword>
<organism evidence="1 2">
    <name type="scientific">Halomicronema hongdechloris C2206</name>
    <dbReference type="NCBI Taxonomy" id="1641165"/>
    <lineage>
        <taxon>Bacteria</taxon>
        <taxon>Bacillati</taxon>
        <taxon>Cyanobacteriota</taxon>
        <taxon>Cyanophyceae</taxon>
        <taxon>Nodosilineales</taxon>
        <taxon>Nodosilineaceae</taxon>
        <taxon>Halomicronema</taxon>
    </lineage>
</organism>
<gene>
    <name evidence="1" type="ORF">XM38_017460</name>
</gene>